<evidence type="ECO:0000259" key="3">
    <source>
        <dbReference type="Pfam" id="PF13439"/>
    </source>
</evidence>
<dbReference type="Pfam" id="PF00534">
    <property type="entry name" value="Glycos_transf_1"/>
    <property type="match status" value="1"/>
</dbReference>
<dbReference type="SUPFAM" id="SSF53756">
    <property type="entry name" value="UDP-Glycosyltransferase/glycogen phosphorylase"/>
    <property type="match status" value="1"/>
</dbReference>
<evidence type="ECO:0000259" key="2">
    <source>
        <dbReference type="Pfam" id="PF00534"/>
    </source>
</evidence>
<accession>A0A6M8BE15</accession>
<organism evidence="4 5">
    <name type="scientific">Thermoleptolyngbya sichuanensis A183</name>
    <dbReference type="NCBI Taxonomy" id="2737172"/>
    <lineage>
        <taxon>Bacteria</taxon>
        <taxon>Bacillati</taxon>
        <taxon>Cyanobacteriota</taxon>
        <taxon>Cyanophyceae</taxon>
        <taxon>Oculatellales</taxon>
        <taxon>Oculatellaceae</taxon>
        <taxon>Thermoleptolyngbya</taxon>
        <taxon>Thermoleptolyngbya sichuanensis</taxon>
    </lineage>
</organism>
<feature type="domain" description="Glycosyltransferase subfamily 4-like N-terminal" evidence="3">
    <location>
        <begin position="23"/>
        <end position="183"/>
    </location>
</feature>
<evidence type="ECO:0000256" key="1">
    <source>
        <dbReference type="ARBA" id="ARBA00022679"/>
    </source>
</evidence>
<dbReference type="PANTHER" id="PTHR46401:SF2">
    <property type="entry name" value="GLYCOSYLTRANSFERASE WBBK-RELATED"/>
    <property type="match status" value="1"/>
</dbReference>
<dbReference type="InterPro" id="IPR028098">
    <property type="entry name" value="Glyco_trans_4-like_N"/>
</dbReference>
<dbReference type="AlphaFoldDB" id="A0A6M8BE15"/>
<dbReference type="FunFam" id="3.40.50.2000:FF:000119">
    <property type="entry name" value="Glycosyl transferase group 1"/>
    <property type="match status" value="1"/>
</dbReference>
<protein>
    <submittedName>
        <fullName evidence="4">Glycosyltransferase family 4 protein</fullName>
    </submittedName>
</protein>
<evidence type="ECO:0000313" key="4">
    <source>
        <dbReference type="EMBL" id="QKD81871.1"/>
    </source>
</evidence>
<feature type="domain" description="Glycosyl transferase family 1" evidence="2">
    <location>
        <begin position="193"/>
        <end position="347"/>
    </location>
</feature>
<dbReference type="EMBL" id="CP053661">
    <property type="protein sequence ID" value="QKD81871.1"/>
    <property type="molecule type" value="Genomic_DNA"/>
</dbReference>
<dbReference type="PANTHER" id="PTHR46401">
    <property type="entry name" value="GLYCOSYLTRANSFERASE WBBK-RELATED"/>
    <property type="match status" value="1"/>
</dbReference>
<dbReference type="GO" id="GO:0009103">
    <property type="term" value="P:lipopolysaccharide biosynthetic process"/>
    <property type="evidence" value="ECO:0007669"/>
    <property type="project" value="TreeGrafter"/>
</dbReference>
<reference evidence="4 5" key="1">
    <citation type="submission" date="2020-05" db="EMBL/GenBank/DDBJ databases">
        <title>Complete genome sequence of of a novel Thermoleptolyngbya strain isolated from hot springs of Ganzi, Sichuan China.</title>
        <authorList>
            <person name="Tang J."/>
            <person name="Daroch M."/>
            <person name="Li L."/>
            <person name="Waleron K."/>
            <person name="Waleron M."/>
            <person name="Waleron M."/>
        </authorList>
    </citation>
    <scope>NUCLEOTIDE SEQUENCE [LARGE SCALE GENOMIC DNA]</scope>
    <source>
        <strain evidence="4 5">PKUAC-SCTA183</strain>
    </source>
</reference>
<dbReference type="KEGG" id="theu:HPC62_06360"/>
<name>A0A6M8BE15_9CYAN</name>
<dbReference type="Pfam" id="PF13439">
    <property type="entry name" value="Glyco_transf_4"/>
    <property type="match status" value="1"/>
</dbReference>
<keyword evidence="5" id="KW-1185">Reference proteome</keyword>
<dbReference type="CDD" id="cd03809">
    <property type="entry name" value="GT4_MtfB-like"/>
    <property type="match status" value="1"/>
</dbReference>
<dbReference type="RefSeq" id="WP_172354257.1">
    <property type="nucleotide sequence ID" value="NZ_CP053661.1"/>
</dbReference>
<dbReference type="InterPro" id="IPR001296">
    <property type="entry name" value="Glyco_trans_1"/>
</dbReference>
<dbReference type="Gene3D" id="3.40.50.2000">
    <property type="entry name" value="Glycogen Phosphorylase B"/>
    <property type="match status" value="2"/>
</dbReference>
<evidence type="ECO:0000313" key="5">
    <source>
        <dbReference type="Proteomes" id="UP000505210"/>
    </source>
</evidence>
<keyword evidence="1 4" id="KW-0808">Transferase</keyword>
<sequence length="371" mass="41190">MGAISDSADLIVSLSVVGDRPTGLATYALNVAPHLAVQNTLLLASLEAQHQISKTQTRDISYYEIPSGMSAEHGKAGHFRRLRWTQTQLPKIYQVLKANLVFSPLPEAPIWNPCRSVVMVHDLIPLRFPNWRSPLTIYAKYYVPLVLNQALHIVCNSQATADDIVAFYHISADKITPIPLAYNADHFRLLDLPTSNYFVYLGRQDPYKNLHRVLDAFAALPRCQDYELWLVGSTDPRFAPDLSTHAEALGIADQVKFLDYVPYTDLPEVLNRAIALLFPSLWEGFGFPVLEAMACGTPVITSNRSSMPEVAGDAALLVNPEDTGAIAHAMQRLVTEPDVRSHLRTAGLARARQFSWEKTGATTRALLSQFL</sequence>
<dbReference type="GO" id="GO:0016757">
    <property type="term" value="F:glycosyltransferase activity"/>
    <property type="evidence" value="ECO:0007669"/>
    <property type="project" value="InterPro"/>
</dbReference>
<gene>
    <name evidence="4" type="ORF">HPC62_06360</name>
</gene>
<proteinExistence type="predicted"/>
<dbReference type="Proteomes" id="UP000505210">
    <property type="component" value="Chromosome"/>
</dbReference>